<feature type="compositionally biased region" description="Acidic residues" evidence="1">
    <location>
        <begin position="48"/>
        <end position="64"/>
    </location>
</feature>
<dbReference type="GeneID" id="68308114"/>
<reference evidence="2" key="1">
    <citation type="journal article" date="2021" name="Mol. Plant Microbe Interact.">
        <title>Telomere to telomere genome assembly of Fusarium musae F31, causal agent of crown rot disease of banana.</title>
        <authorList>
            <person name="Degradi L."/>
            <person name="Tava V."/>
            <person name="Kunova A."/>
            <person name="Cortesi P."/>
            <person name="Saracchi M."/>
            <person name="Pasquali M."/>
        </authorList>
    </citation>
    <scope>NUCLEOTIDE SEQUENCE</scope>
    <source>
        <strain evidence="2">F31</strain>
    </source>
</reference>
<protein>
    <submittedName>
        <fullName evidence="2">Uncharacterized protein</fullName>
    </submittedName>
</protein>
<sequence>MSSRALEKDQAHRHEKFLVRQETKVEKYWKRVGLHKVHPESITGEALDKDDDIPMSEEEEDRGEDTDHHLNTDNPTIHVHGSKAAIE</sequence>
<evidence type="ECO:0000313" key="3">
    <source>
        <dbReference type="Proteomes" id="UP000827133"/>
    </source>
</evidence>
<feature type="region of interest" description="Disordered" evidence="1">
    <location>
        <begin position="39"/>
        <end position="87"/>
    </location>
</feature>
<accession>A0A9P8ITC6</accession>
<dbReference type="EMBL" id="JAHBCI010000001">
    <property type="protein sequence ID" value="KAG9506721.1"/>
    <property type="molecule type" value="Genomic_DNA"/>
</dbReference>
<dbReference type="RefSeq" id="XP_044685720.1">
    <property type="nucleotide sequence ID" value="XM_044818018.1"/>
</dbReference>
<keyword evidence="3" id="KW-1185">Reference proteome</keyword>
<evidence type="ECO:0000256" key="1">
    <source>
        <dbReference type="SAM" id="MobiDB-lite"/>
    </source>
</evidence>
<evidence type="ECO:0000313" key="2">
    <source>
        <dbReference type="EMBL" id="KAG9506721.1"/>
    </source>
</evidence>
<dbReference type="Proteomes" id="UP000827133">
    <property type="component" value="Unassembled WGS sequence"/>
</dbReference>
<name>A0A9P8ITC6_9HYPO</name>
<comment type="caution">
    <text evidence="2">The sequence shown here is derived from an EMBL/GenBank/DDBJ whole genome shotgun (WGS) entry which is preliminary data.</text>
</comment>
<gene>
    <name evidence="2" type="ORF">J7337_000257</name>
</gene>
<proteinExistence type="predicted"/>
<dbReference type="KEGG" id="fmu:J7337_000257"/>
<organism evidence="2 3">
    <name type="scientific">Fusarium musae</name>
    <dbReference type="NCBI Taxonomy" id="1042133"/>
    <lineage>
        <taxon>Eukaryota</taxon>
        <taxon>Fungi</taxon>
        <taxon>Dikarya</taxon>
        <taxon>Ascomycota</taxon>
        <taxon>Pezizomycotina</taxon>
        <taxon>Sordariomycetes</taxon>
        <taxon>Hypocreomycetidae</taxon>
        <taxon>Hypocreales</taxon>
        <taxon>Nectriaceae</taxon>
        <taxon>Fusarium</taxon>
    </lineage>
</organism>
<dbReference type="AlphaFoldDB" id="A0A9P8ITC6"/>